<dbReference type="InterPro" id="IPR048020">
    <property type="entry name" value="Transpos_IS3"/>
</dbReference>
<organism evidence="3 4">
    <name type="scientific">Paenibacillus durus</name>
    <name type="common">Paenibacillus azotofixans</name>
    <dbReference type="NCBI Taxonomy" id="44251"/>
    <lineage>
        <taxon>Bacteria</taxon>
        <taxon>Bacillati</taxon>
        <taxon>Bacillota</taxon>
        <taxon>Bacilli</taxon>
        <taxon>Bacillales</taxon>
        <taxon>Paenibacillaceae</taxon>
        <taxon>Paenibacillus</taxon>
    </lineage>
</organism>
<gene>
    <name evidence="3" type="ORF">PDUR_25985</name>
</gene>
<dbReference type="InterPro" id="IPR050900">
    <property type="entry name" value="Transposase_IS3/IS150/IS904"/>
</dbReference>
<dbReference type="InterPro" id="IPR001584">
    <property type="entry name" value="Integrase_cat-core"/>
</dbReference>
<dbReference type="Pfam" id="PF00665">
    <property type="entry name" value="rve"/>
    <property type="match status" value="1"/>
</dbReference>
<evidence type="ECO:0000313" key="4">
    <source>
        <dbReference type="Proteomes" id="UP000029409"/>
    </source>
</evidence>
<accession>A0A089HW44</accession>
<reference evidence="3 4" key="1">
    <citation type="submission" date="2014-08" db="EMBL/GenBank/DDBJ databases">
        <title>Comparative genomics of the Paenibacillus odorifer group.</title>
        <authorList>
            <person name="den Bakker H.C."/>
            <person name="Tsai Y.-C."/>
            <person name="Martin N."/>
            <person name="Korlach J."/>
            <person name="Wiedmann M."/>
        </authorList>
    </citation>
    <scope>NUCLEOTIDE SEQUENCE [LARGE SCALE GENOMIC DNA]</scope>
    <source>
        <strain evidence="3 4">DSM 1735</strain>
    </source>
</reference>
<dbReference type="Gene3D" id="3.30.420.10">
    <property type="entry name" value="Ribonuclease H-like superfamily/Ribonuclease H"/>
    <property type="match status" value="1"/>
</dbReference>
<protein>
    <submittedName>
        <fullName evidence="3">Integrase</fullName>
    </submittedName>
</protein>
<evidence type="ECO:0000313" key="3">
    <source>
        <dbReference type="EMBL" id="AIQ14945.1"/>
    </source>
</evidence>
<dbReference type="Pfam" id="PF13276">
    <property type="entry name" value="HTH_21"/>
    <property type="match status" value="1"/>
</dbReference>
<comment type="function">
    <text evidence="1">Involved in the transposition of the insertion sequence.</text>
</comment>
<dbReference type="AlphaFoldDB" id="A0A089HW44"/>
<dbReference type="NCBIfam" id="NF033516">
    <property type="entry name" value="transpos_IS3"/>
    <property type="match status" value="1"/>
</dbReference>
<evidence type="ECO:0000256" key="1">
    <source>
        <dbReference type="ARBA" id="ARBA00002286"/>
    </source>
</evidence>
<evidence type="ECO:0000259" key="2">
    <source>
        <dbReference type="PROSITE" id="PS50994"/>
    </source>
</evidence>
<name>A0A089HW44_PAEDU</name>
<dbReference type="PANTHER" id="PTHR46889">
    <property type="entry name" value="TRANSPOSASE INSF FOR INSERTION SEQUENCE IS3B-RELATED"/>
    <property type="match status" value="1"/>
</dbReference>
<dbReference type="PANTHER" id="PTHR46889:SF4">
    <property type="entry name" value="TRANSPOSASE INSO FOR INSERTION SEQUENCE ELEMENT IS911B-RELATED"/>
    <property type="match status" value="1"/>
</dbReference>
<sequence length="278" mass="32692">MLLVEYGNAELSIQTQADLLSLNRSSLYYKPVPPSPEEIRLKHRIDELYTRHSFMGYRTIAAIMNREGDAIHPNTVRRYMREMGIMAIFPGPNLSKRDLQHRIYPYLLRKLSITAPDQVWSVDITYIRMKQGWMYLYAVMDWYSRFIVDWQLDQSLEIDFVLETMKRALARRVPSIVNSDQGSHFTSPKYIDLLKEKEIRISMDGKGRATDNIVIERFWRSLKYNEIYINEYGSPRETRQGVGGYIHLHNHYLPHQSLQNHTPAAVYNQEVMLLSTSD</sequence>
<dbReference type="EMBL" id="CP009288">
    <property type="protein sequence ID" value="AIQ14945.1"/>
    <property type="molecule type" value="Genomic_DNA"/>
</dbReference>
<proteinExistence type="predicted"/>
<feature type="domain" description="Integrase catalytic" evidence="2">
    <location>
        <begin position="112"/>
        <end position="271"/>
    </location>
</feature>
<dbReference type="GO" id="GO:0003676">
    <property type="term" value="F:nucleic acid binding"/>
    <property type="evidence" value="ECO:0007669"/>
    <property type="project" value="InterPro"/>
</dbReference>
<dbReference type="eggNOG" id="COG2801">
    <property type="taxonomic scope" value="Bacteria"/>
</dbReference>
<keyword evidence="4" id="KW-1185">Reference proteome</keyword>
<dbReference type="InterPro" id="IPR012337">
    <property type="entry name" value="RNaseH-like_sf"/>
</dbReference>
<dbReference type="KEGG" id="pdu:PDUR_25985"/>
<dbReference type="InterPro" id="IPR036397">
    <property type="entry name" value="RNaseH_sf"/>
</dbReference>
<dbReference type="GO" id="GO:0015074">
    <property type="term" value="P:DNA integration"/>
    <property type="evidence" value="ECO:0007669"/>
    <property type="project" value="InterPro"/>
</dbReference>
<dbReference type="SUPFAM" id="SSF53098">
    <property type="entry name" value="Ribonuclease H-like"/>
    <property type="match status" value="1"/>
</dbReference>
<dbReference type="Proteomes" id="UP000029409">
    <property type="component" value="Chromosome"/>
</dbReference>
<dbReference type="PROSITE" id="PS50994">
    <property type="entry name" value="INTEGRASE"/>
    <property type="match status" value="1"/>
</dbReference>
<dbReference type="InterPro" id="IPR025948">
    <property type="entry name" value="HTH-like_dom"/>
</dbReference>